<reference evidence="3 4" key="1">
    <citation type="journal article" date="2016" name="Nat. Commun.">
        <title>Thousands of microbial genomes shed light on interconnected biogeochemical processes in an aquifer system.</title>
        <authorList>
            <person name="Anantharaman K."/>
            <person name="Brown C.T."/>
            <person name="Hug L.A."/>
            <person name="Sharon I."/>
            <person name="Castelle C.J."/>
            <person name="Probst A.J."/>
            <person name="Thomas B.C."/>
            <person name="Singh A."/>
            <person name="Wilkins M.J."/>
            <person name="Karaoz U."/>
            <person name="Brodie E.L."/>
            <person name="Williams K.H."/>
            <person name="Hubbard S.S."/>
            <person name="Banfield J.F."/>
        </authorList>
    </citation>
    <scope>NUCLEOTIDE SEQUENCE [LARGE SCALE GENOMIC DNA]</scope>
</reference>
<dbReference type="Proteomes" id="UP000178435">
    <property type="component" value="Unassembled WGS sequence"/>
</dbReference>
<evidence type="ECO:0000256" key="1">
    <source>
        <dbReference type="SAM" id="MobiDB-lite"/>
    </source>
</evidence>
<evidence type="ECO:0000313" key="3">
    <source>
        <dbReference type="EMBL" id="OGL47655.1"/>
    </source>
</evidence>
<dbReference type="InterPro" id="IPR045584">
    <property type="entry name" value="Pilin-like"/>
</dbReference>
<proteinExistence type="predicted"/>
<name>A0A1F7S1G0_9BACT</name>
<evidence type="ECO:0000313" key="4">
    <source>
        <dbReference type="Proteomes" id="UP000178435"/>
    </source>
</evidence>
<evidence type="ECO:0000256" key="2">
    <source>
        <dbReference type="SAM" id="Phobius"/>
    </source>
</evidence>
<organism evidence="3 4">
    <name type="scientific">Candidatus Schekmanbacteria bacterium RBG_16_38_11</name>
    <dbReference type="NCBI Taxonomy" id="1817880"/>
    <lineage>
        <taxon>Bacteria</taxon>
        <taxon>Candidatus Schekmaniibacteriota</taxon>
    </lineage>
</organism>
<dbReference type="Pfam" id="PF07963">
    <property type="entry name" value="N_methyl"/>
    <property type="match status" value="1"/>
</dbReference>
<keyword evidence="2" id="KW-0812">Transmembrane</keyword>
<accession>A0A1F7S1G0</accession>
<protein>
    <recommendedName>
        <fullName evidence="5">Prepilin-type N-terminal cleavage/methylation domain-containing protein</fullName>
    </recommendedName>
</protein>
<evidence type="ECO:0008006" key="5">
    <source>
        <dbReference type="Google" id="ProtNLM"/>
    </source>
</evidence>
<keyword evidence="2" id="KW-0472">Membrane</keyword>
<dbReference type="AlphaFoldDB" id="A0A1F7S1G0"/>
<dbReference type="InterPro" id="IPR012902">
    <property type="entry name" value="N_methyl_site"/>
</dbReference>
<feature type="transmembrane region" description="Helical" evidence="2">
    <location>
        <begin position="20"/>
        <end position="40"/>
    </location>
</feature>
<feature type="region of interest" description="Disordered" evidence="1">
    <location>
        <begin position="258"/>
        <end position="280"/>
    </location>
</feature>
<comment type="caution">
    <text evidence="3">The sequence shown here is derived from an EMBL/GenBank/DDBJ whole genome shotgun (WGS) entry which is preliminary data.</text>
</comment>
<keyword evidence="2" id="KW-1133">Transmembrane helix</keyword>
<dbReference type="SUPFAM" id="SSF54523">
    <property type="entry name" value="Pili subunits"/>
    <property type="match status" value="1"/>
</dbReference>
<gene>
    <name evidence="3" type="ORF">A2149_00940</name>
</gene>
<dbReference type="NCBIfam" id="TIGR02532">
    <property type="entry name" value="IV_pilin_GFxxxE"/>
    <property type="match status" value="1"/>
</dbReference>
<sequence>MQYSNRNLKNWKNKKGFTLVELLIAVLISGIVIIEIYNFFNYQQRNYALQDQLVEVQQNLRVGMDALSRDLRPIGYGVPSATSPSAIEKITAATEKSITFLANLSDVHTELTNDYDPAALSPNDSILYVNSSNGFANGNIIYVTDGTKWDQATITSVSGPLGTLTISAPLANPYSVGSTVHVVSTVTYTIDTTDKELTRKIDSGSAQPVCNNLDYLQFKYYDTNNNIIANPSPYKNVSLDDIQRISVRKISMLLIGKTSRQEKGHSESGTYEDGTSYSDGYHRTRAESDVMLRNLAF</sequence>
<feature type="compositionally biased region" description="Polar residues" evidence="1">
    <location>
        <begin position="267"/>
        <end position="278"/>
    </location>
</feature>
<dbReference type="EMBL" id="MGDF01000003">
    <property type="protein sequence ID" value="OGL47655.1"/>
    <property type="molecule type" value="Genomic_DNA"/>
</dbReference>